<dbReference type="PROSITE" id="PS50109">
    <property type="entry name" value="HIS_KIN"/>
    <property type="match status" value="1"/>
</dbReference>
<protein>
    <recommendedName>
        <fullName evidence="3">histidine kinase</fullName>
        <ecNumber evidence="3">2.7.13.3</ecNumber>
    </recommendedName>
</protein>
<keyword evidence="12" id="KW-0902">Two-component regulatory system</keyword>
<dbReference type="PRINTS" id="PR00344">
    <property type="entry name" value="BCTRLSENSOR"/>
</dbReference>
<keyword evidence="4" id="KW-1003">Cell membrane</keyword>
<reference evidence="16 17" key="1">
    <citation type="submission" date="2020-08" db="EMBL/GenBank/DDBJ databases">
        <title>Genomic Encyclopedia of Type Strains, Phase IV (KMG-IV): sequencing the most valuable type-strain genomes for metagenomic binning, comparative biology and taxonomic classification.</title>
        <authorList>
            <person name="Goeker M."/>
        </authorList>
    </citation>
    <scope>NUCLEOTIDE SEQUENCE [LARGE SCALE GENOMIC DNA]</scope>
    <source>
        <strain evidence="16 17">DSM 103526</strain>
    </source>
</reference>
<dbReference type="InterPro" id="IPR029016">
    <property type="entry name" value="GAF-like_dom_sf"/>
</dbReference>
<feature type="transmembrane region" description="Helical" evidence="14">
    <location>
        <begin position="170"/>
        <end position="190"/>
    </location>
</feature>
<evidence type="ECO:0000256" key="9">
    <source>
        <dbReference type="ARBA" id="ARBA00022777"/>
    </source>
</evidence>
<dbReference type="PANTHER" id="PTHR34220">
    <property type="entry name" value="SENSOR HISTIDINE KINASE YPDA"/>
    <property type="match status" value="1"/>
</dbReference>
<dbReference type="EMBL" id="JACHEN010000027">
    <property type="protein sequence ID" value="MBB6217732.1"/>
    <property type="molecule type" value="Genomic_DNA"/>
</dbReference>
<evidence type="ECO:0000256" key="3">
    <source>
        <dbReference type="ARBA" id="ARBA00012438"/>
    </source>
</evidence>
<sequence>MEVSKIVVALTDKISVILVVAFLLSKTKLFRMTLVKSKFMIKDKFFLTIIFSIFGIIGTYFGIPIHNAIANSSMTVVAAAGLLGGLVVGIGTSLIVGIYRLYMGGYVAFASAITTLLAGIVSGMLNQHFLKQKKKGTYGFIVGLSSQILLFGMILLFAKPFEAAWTLVKIIALPMMAVNSFGVAIFISILDNIYQEQDRISAKAAQLALEIANKTLPYLKHGLDFNSAQRAGEIIYQMVDHISAVAITKEDTILTHVGLGIDHHKPKDHIMNRSTRAVLEMGIYGVLQNRKEIGCSCRDCKLMAAVTVPLKMKEEIIGTLVLYKEIENSITDVDIQLALGLAQLFSTQLEISEADEKIRLLEKAELKALQAQINPHFLFNAINTIISYTRTDIAIARKLLLDLGHYFRNNLQKVDEFIDFYDEIKNVQSYLAIEEARFSHRLKVNYDIGQDIRCQLPPLIIQPIVENAVKHGLLPRKEGGTIQIIASQNEMGTHIAIEDDGMGMDEEKIKNILDENCNNSGIGIRNVDRRLKKIYGITCGLSMMSEIGKGTKVHFMIPRDE</sequence>
<keyword evidence="7 14" id="KW-0812">Transmembrane</keyword>
<evidence type="ECO:0000256" key="10">
    <source>
        <dbReference type="ARBA" id="ARBA00022840"/>
    </source>
</evidence>
<feature type="domain" description="Histidine kinase" evidence="15">
    <location>
        <begin position="460"/>
        <end position="561"/>
    </location>
</feature>
<dbReference type="Gene3D" id="3.30.565.10">
    <property type="entry name" value="Histidine kinase-like ATPase, C-terminal domain"/>
    <property type="match status" value="1"/>
</dbReference>
<dbReference type="Pfam" id="PF06580">
    <property type="entry name" value="His_kinase"/>
    <property type="match status" value="1"/>
</dbReference>
<keyword evidence="17" id="KW-1185">Reference proteome</keyword>
<dbReference type="InterPro" id="IPR036890">
    <property type="entry name" value="HATPase_C_sf"/>
</dbReference>
<feature type="transmembrane region" description="Helical" evidence="14">
    <location>
        <begin position="75"/>
        <end position="99"/>
    </location>
</feature>
<dbReference type="Gene3D" id="3.30.450.40">
    <property type="match status" value="1"/>
</dbReference>
<accession>A0A841L3L9</accession>
<dbReference type="SUPFAM" id="SSF55781">
    <property type="entry name" value="GAF domain-like"/>
    <property type="match status" value="1"/>
</dbReference>
<evidence type="ECO:0000256" key="11">
    <source>
        <dbReference type="ARBA" id="ARBA00022989"/>
    </source>
</evidence>
<comment type="subcellular location">
    <subcellularLocation>
        <location evidence="2">Cell membrane</location>
        <topology evidence="2">Multi-pass membrane protein</topology>
    </subcellularLocation>
</comment>
<evidence type="ECO:0000256" key="2">
    <source>
        <dbReference type="ARBA" id="ARBA00004651"/>
    </source>
</evidence>
<comment type="caution">
    <text evidence="16">The sequence shown here is derived from an EMBL/GenBank/DDBJ whole genome shotgun (WGS) entry which is preliminary data.</text>
</comment>
<dbReference type="InterPro" id="IPR005467">
    <property type="entry name" value="His_kinase_dom"/>
</dbReference>
<proteinExistence type="predicted"/>
<dbReference type="InterPro" id="IPR010559">
    <property type="entry name" value="Sig_transdc_His_kin_internal"/>
</dbReference>
<dbReference type="InterPro" id="IPR004358">
    <property type="entry name" value="Sig_transdc_His_kin-like_C"/>
</dbReference>
<evidence type="ECO:0000256" key="4">
    <source>
        <dbReference type="ARBA" id="ARBA00022475"/>
    </source>
</evidence>
<keyword evidence="13 14" id="KW-0472">Membrane</keyword>
<dbReference type="EC" id="2.7.13.3" evidence="3"/>
<evidence type="ECO:0000313" key="16">
    <source>
        <dbReference type="EMBL" id="MBB6217732.1"/>
    </source>
</evidence>
<feature type="transmembrane region" description="Helical" evidence="14">
    <location>
        <begin position="45"/>
        <end position="63"/>
    </location>
</feature>
<evidence type="ECO:0000256" key="8">
    <source>
        <dbReference type="ARBA" id="ARBA00022741"/>
    </source>
</evidence>
<dbReference type="GO" id="GO:0071555">
    <property type="term" value="P:cell wall organization"/>
    <property type="evidence" value="ECO:0007669"/>
    <property type="project" value="InterPro"/>
</dbReference>
<evidence type="ECO:0000256" key="1">
    <source>
        <dbReference type="ARBA" id="ARBA00000085"/>
    </source>
</evidence>
<dbReference type="SUPFAM" id="SSF55874">
    <property type="entry name" value="ATPase domain of HSP90 chaperone/DNA topoisomerase II/histidine kinase"/>
    <property type="match status" value="1"/>
</dbReference>
<dbReference type="Pfam" id="PF07694">
    <property type="entry name" value="5TM-5TMR_LYT"/>
    <property type="match status" value="1"/>
</dbReference>
<feature type="transmembrane region" description="Helical" evidence="14">
    <location>
        <begin position="106"/>
        <end position="125"/>
    </location>
</feature>
<dbReference type="PANTHER" id="PTHR34220:SF7">
    <property type="entry name" value="SENSOR HISTIDINE KINASE YPDA"/>
    <property type="match status" value="1"/>
</dbReference>
<feature type="transmembrane region" description="Helical" evidence="14">
    <location>
        <begin position="137"/>
        <end position="158"/>
    </location>
</feature>
<evidence type="ECO:0000256" key="12">
    <source>
        <dbReference type="ARBA" id="ARBA00023012"/>
    </source>
</evidence>
<dbReference type="InterPro" id="IPR050640">
    <property type="entry name" value="Bact_2-comp_sensor_kinase"/>
</dbReference>
<dbReference type="SMART" id="SM00387">
    <property type="entry name" value="HATPase_c"/>
    <property type="match status" value="1"/>
</dbReference>
<evidence type="ECO:0000256" key="14">
    <source>
        <dbReference type="SAM" id="Phobius"/>
    </source>
</evidence>
<dbReference type="Pfam" id="PF02518">
    <property type="entry name" value="HATPase_c"/>
    <property type="match status" value="1"/>
</dbReference>
<comment type="catalytic activity">
    <reaction evidence="1">
        <text>ATP + protein L-histidine = ADP + protein N-phospho-L-histidine.</text>
        <dbReference type="EC" id="2.7.13.3"/>
    </reaction>
</comment>
<keyword evidence="11 14" id="KW-1133">Transmembrane helix</keyword>
<evidence type="ECO:0000256" key="6">
    <source>
        <dbReference type="ARBA" id="ARBA00022679"/>
    </source>
</evidence>
<keyword evidence="5" id="KW-0597">Phosphoprotein</keyword>
<keyword evidence="10" id="KW-0067">ATP-binding</keyword>
<dbReference type="GO" id="GO:0005524">
    <property type="term" value="F:ATP binding"/>
    <property type="evidence" value="ECO:0007669"/>
    <property type="project" value="UniProtKB-KW"/>
</dbReference>
<name>A0A841L3L9_9FIRM</name>
<keyword evidence="6 16" id="KW-0808">Transferase</keyword>
<dbReference type="Proteomes" id="UP000579281">
    <property type="component" value="Unassembled WGS sequence"/>
</dbReference>
<evidence type="ECO:0000256" key="5">
    <source>
        <dbReference type="ARBA" id="ARBA00022553"/>
    </source>
</evidence>
<evidence type="ECO:0000259" key="15">
    <source>
        <dbReference type="PROSITE" id="PS50109"/>
    </source>
</evidence>
<organism evidence="16 17">
    <name type="scientific">Anaerosolibacter carboniphilus</name>
    <dbReference type="NCBI Taxonomy" id="1417629"/>
    <lineage>
        <taxon>Bacteria</taxon>
        <taxon>Bacillati</taxon>
        <taxon>Bacillota</taxon>
        <taxon>Clostridia</taxon>
        <taxon>Peptostreptococcales</taxon>
        <taxon>Thermotaleaceae</taxon>
        <taxon>Anaerosolibacter</taxon>
    </lineage>
</organism>
<evidence type="ECO:0000256" key="13">
    <source>
        <dbReference type="ARBA" id="ARBA00023136"/>
    </source>
</evidence>
<dbReference type="InterPro" id="IPR003594">
    <property type="entry name" value="HATPase_dom"/>
</dbReference>
<keyword evidence="9 16" id="KW-0418">Kinase</keyword>
<dbReference type="InterPro" id="IPR011620">
    <property type="entry name" value="Sig_transdc_His_kinase_LytS_TM"/>
</dbReference>
<dbReference type="GO" id="GO:0000155">
    <property type="term" value="F:phosphorelay sensor kinase activity"/>
    <property type="evidence" value="ECO:0007669"/>
    <property type="project" value="InterPro"/>
</dbReference>
<dbReference type="RefSeq" id="WP_184312225.1">
    <property type="nucleotide sequence ID" value="NZ_JACHEN010000027.1"/>
</dbReference>
<keyword evidence="8" id="KW-0547">Nucleotide-binding</keyword>
<feature type="transmembrane region" description="Helical" evidence="14">
    <location>
        <begin position="6"/>
        <end position="24"/>
    </location>
</feature>
<evidence type="ECO:0000313" key="17">
    <source>
        <dbReference type="Proteomes" id="UP000579281"/>
    </source>
</evidence>
<evidence type="ECO:0000256" key="7">
    <source>
        <dbReference type="ARBA" id="ARBA00022692"/>
    </source>
</evidence>
<dbReference type="GO" id="GO:0005886">
    <property type="term" value="C:plasma membrane"/>
    <property type="evidence" value="ECO:0007669"/>
    <property type="project" value="UniProtKB-SubCell"/>
</dbReference>
<dbReference type="AlphaFoldDB" id="A0A841L3L9"/>
<gene>
    <name evidence="16" type="ORF">HNQ80_003855</name>
</gene>